<keyword evidence="4" id="KW-0808">Transferase</keyword>
<comment type="similarity">
    <text evidence="2">Belongs to the cytidylyltransferase family.</text>
</comment>
<evidence type="ECO:0000256" key="12">
    <source>
        <dbReference type="SAM" id="Phobius"/>
    </source>
</evidence>
<dbReference type="GO" id="GO:0005737">
    <property type="term" value="C:cytoplasm"/>
    <property type="evidence" value="ECO:0007669"/>
    <property type="project" value="TreeGrafter"/>
</dbReference>
<comment type="pathway">
    <text evidence="9">Phospholipid metabolism; phosphatidylethanolamine biosynthesis; phosphatidylethanolamine from ethanolamine: step 2/3.</text>
</comment>
<name>A0A7S4AB68_9STRA</name>
<dbReference type="EC" id="2.7.7.14" evidence="10"/>
<keyword evidence="3" id="KW-0444">Lipid biosynthesis</keyword>
<keyword evidence="12" id="KW-0472">Membrane</keyword>
<keyword evidence="7" id="KW-0594">Phospholipid biosynthesis</keyword>
<protein>
    <recommendedName>
        <fullName evidence="10">ethanolamine-phosphate cytidylyltransferase</fullName>
        <ecNumber evidence="10">2.7.7.14</ecNumber>
    </recommendedName>
    <alternativeName>
        <fullName evidence="11">CTP:phosphoethanolamine cytidylyltransferase</fullName>
    </alternativeName>
</protein>
<evidence type="ECO:0000256" key="3">
    <source>
        <dbReference type="ARBA" id="ARBA00022516"/>
    </source>
</evidence>
<organism evidence="14">
    <name type="scientific">Pseudo-nitzschia australis</name>
    <dbReference type="NCBI Taxonomy" id="44445"/>
    <lineage>
        <taxon>Eukaryota</taxon>
        <taxon>Sar</taxon>
        <taxon>Stramenopiles</taxon>
        <taxon>Ochrophyta</taxon>
        <taxon>Bacillariophyta</taxon>
        <taxon>Bacillariophyceae</taxon>
        <taxon>Bacillariophycidae</taxon>
        <taxon>Bacillariales</taxon>
        <taxon>Bacillariaceae</taxon>
        <taxon>Pseudo-nitzschia</taxon>
    </lineage>
</organism>
<evidence type="ECO:0000256" key="11">
    <source>
        <dbReference type="ARBA" id="ARBA00031473"/>
    </source>
</evidence>
<accession>A0A7S4AB68</accession>
<keyword evidence="12" id="KW-0812">Transmembrane</keyword>
<dbReference type="InterPro" id="IPR004821">
    <property type="entry name" value="Cyt_trans-like"/>
</dbReference>
<feature type="transmembrane region" description="Helical" evidence="12">
    <location>
        <begin position="24"/>
        <end position="42"/>
    </location>
</feature>
<evidence type="ECO:0000259" key="13">
    <source>
        <dbReference type="Pfam" id="PF01467"/>
    </source>
</evidence>
<keyword evidence="12" id="KW-1133">Transmembrane helix</keyword>
<keyword evidence="5" id="KW-0548">Nucleotidyltransferase</keyword>
<proteinExistence type="inferred from homology"/>
<keyword evidence="6" id="KW-0443">Lipid metabolism</keyword>
<keyword evidence="8" id="KW-1208">Phospholipid metabolism</keyword>
<evidence type="ECO:0000256" key="9">
    <source>
        <dbReference type="ARBA" id="ARBA00024191"/>
    </source>
</evidence>
<dbReference type="Pfam" id="PF01467">
    <property type="entry name" value="CTP_transf_like"/>
    <property type="match status" value="2"/>
</dbReference>
<feature type="domain" description="Cytidyltransferase-like" evidence="13">
    <location>
        <begin position="269"/>
        <end position="377"/>
    </location>
</feature>
<dbReference type="AlphaFoldDB" id="A0A7S4AB68"/>
<dbReference type="NCBIfam" id="TIGR00125">
    <property type="entry name" value="cyt_tran_rel"/>
    <property type="match status" value="2"/>
</dbReference>
<dbReference type="PANTHER" id="PTHR45780">
    <property type="entry name" value="ETHANOLAMINE-PHOSPHATE CYTIDYLYLTRANSFERASE"/>
    <property type="match status" value="1"/>
</dbReference>
<evidence type="ECO:0000256" key="7">
    <source>
        <dbReference type="ARBA" id="ARBA00023209"/>
    </source>
</evidence>
<evidence type="ECO:0000256" key="8">
    <source>
        <dbReference type="ARBA" id="ARBA00023264"/>
    </source>
</evidence>
<dbReference type="Gene3D" id="3.40.50.620">
    <property type="entry name" value="HUPs"/>
    <property type="match status" value="2"/>
</dbReference>
<dbReference type="UniPathway" id="UPA00558">
    <property type="reaction ID" value="UER00742"/>
</dbReference>
<dbReference type="SUPFAM" id="SSF52374">
    <property type="entry name" value="Nucleotidylyl transferase"/>
    <property type="match status" value="2"/>
</dbReference>
<evidence type="ECO:0000256" key="10">
    <source>
        <dbReference type="ARBA" id="ARBA00024221"/>
    </source>
</evidence>
<evidence type="ECO:0000256" key="2">
    <source>
        <dbReference type="ARBA" id="ARBA00010101"/>
    </source>
</evidence>
<dbReference type="InterPro" id="IPR014729">
    <property type="entry name" value="Rossmann-like_a/b/a_fold"/>
</dbReference>
<dbReference type="GO" id="GO:0004306">
    <property type="term" value="F:ethanolamine-phosphate cytidylyltransferase activity"/>
    <property type="evidence" value="ECO:0007669"/>
    <property type="project" value="UniProtKB-EC"/>
</dbReference>
<dbReference type="EMBL" id="HBIX01003239">
    <property type="protein sequence ID" value="CAE0709748.1"/>
    <property type="molecule type" value="Transcribed_RNA"/>
</dbReference>
<dbReference type="GO" id="GO:0006646">
    <property type="term" value="P:phosphatidylethanolamine biosynthetic process"/>
    <property type="evidence" value="ECO:0007669"/>
    <property type="project" value="UniProtKB-UniPathway"/>
</dbReference>
<comment type="pathway">
    <text evidence="1">Lipid metabolism.</text>
</comment>
<feature type="domain" description="Cytidyltransferase-like" evidence="13">
    <location>
        <begin position="92"/>
        <end position="217"/>
    </location>
</feature>
<evidence type="ECO:0000256" key="5">
    <source>
        <dbReference type="ARBA" id="ARBA00022695"/>
    </source>
</evidence>
<gene>
    <name evidence="14" type="ORF">PAUS00366_LOCUS2468</name>
</gene>
<dbReference type="PANTHER" id="PTHR45780:SF2">
    <property type="entry name" value="ETHANOLAMINE-PHOSPHATE CYTIDYLYLTRANSFERASE"/>
    <property type="match status" value="1"/>
</dbReference>
<evidence type="ECO:0000256" key="4">
    <source>
        <dbReference type="ARBA" id="ARBA00022679"/>
    </source>
</evidence>
<evidence type="ECO:0000313" key="14">
    <source>
        <dbReference type="EMBL" id="CAE0709748.1"/>
    </source>
</evidence>
<reference evidence="14" key="1">
    <citation type="submission" date="2021-01" db="EMBL/GenBank/DDBJ databases">
        <authorList>
            <person name="Corre E."/>
            <person name="Pelletier E."/>
            <person name="Niang G."/>
            <person name="Scheremetjew M."/>
            <person name="Finn R."/>
            <person name="Kale V."/>
            <person name="Holt S."/>
            <person name="Cochrane G."/>
            <person name="Meng A."/>
            <person name="Brown T."/>
            <person name="Cohen L."/>
        </authorList>
    </citation>
    <scope>NUCLEOTIDE SEQUENCE</scope>
    <source>
        <strain evidence="14">10249 10 AB</strain>
    </source>
</reference>
<sequence>MALKELLALLGISKDDAHVPSLDLIRTVATVALTILSYYVLFGNRHMRKRRRLAKELDVAKEQLAFLQQKLRDPSQTGTDGEEQKVVRIFMEGAFDLMHFGHMNAFRLGRSLGTHLVVGVNSDESITECKAAPLMNNDERLAMVKSCKFVDEVVPNTPYIMNKEYIDYIFETYNVDYIIHGDDPCIVDGRDVYETAKKVGKFRTIPRTEGVSTTDILGRMLLLTTEHHMKGGTASALGSQSKFLTTTRLLQLFSENVKTPTEDMRVIYIDGAWDLFHPGHVALLKAAKERGDYLIVGIHGDVCVNKMRGMNLPLLNLHERVLSVLGCRFVDDILIDAPYEISAEMIASLRIAEVIHGACDVDREYCSDEDDRYRNAKEKGIFHSVKNPCPFSLKTIFKRIRQNQKTFQVRFERKMNTEAQHYEQKYSDNGSH</sequence>
<evidence type="ECO:0000256" key="1">
    <source>
        <dbReference type="ARBA" id="ARBA00005189"/>
    </source>
</evidence>
<dbReference type="InterPro" id="IPR044608">
    <property type="entry name" value="Ect1/PCYT2"/>
</dbReference>
<evidence type="ECO:0000256" key="6">
    <source>
        <dbReference type="ARBA" id="ARBA00023098"/>
    </source>
</evidence>